<protein>
    <submittedName>
        <fullName evidence="3">FecR domain-containing protein</fullName>
    </submittedName>
</protein>
<dbReference type="PIRSF" id="PIRSF018266">
    <property type="entry name" value="FecR"/>
    <property type="match status" value="1"/>
</dbReference>
<comment type="caution">
    <text evidence="3">The sequence shown here is derived from an EMBL/GenBank/DDBJ whole genome shotgun (WGS) entry which is preliminary data.</text>
</comment>
<dbReference type="InterPro" id="IPR006860">
    <property type="entry name" value="FecR"/>
</dbReference>
<dbReference type="Pfam" id="PF04773">
    <property type="entry name" value="FecR"/>
    <property type="match status" value="1"/>
</dbReference>
<dbReference type="Proteomes" id="UP001165652">
    <property type="component" value="Unassembled WGS sequence"/>
</dbReference>
<evidence type="ECO:0000313" key="4">
    <source>
        <dbReference type="Proteomes" id="UP001165652"/>
    </source>
</evidence>
<dbReference type="InterPro" id="IPR032623">
    <property type="entry name" value="FecR_N"/>
</dbReference>
<dbReference type="PANTHER" id="PTHR30273:SF2">
    <property type="entry name" value="PROTEIN FECR"/>
    <property type="match status" value="1"/>
</dbReference>
<dbReference type="EMBL" id="JAQQLI010000022">
    <property type="protein sequence ID" value="MDC7787035.1"/>
    <property type="molecule type" value="Genomic_DNA"/>
</dbReference>
<evidence type="ECO:0000259" key="2">
    <source>
        <dbReference type="Pfam" id="PF16220"/>
    </source>
</evidence>
<reference evidence="3" key="1">
    <citation type="journal article" date="2023" name="Microbiol Resour">
        <title>Genome Sequences of Rhodoplanes serenus and Two Thermotolerant Strains, Rhodoplanes tepidamans and 'Rhodoplanes cryptolactis,' Further Refine the Genus.</title>
        <authorList>
            <person name="Rayyan A.A."/>
            <person name="Kyndt J.A."/>
        </authorList>
    </citation>
    <scope>NUCLEOTIDE SEQUENCE</scope>
    <source>
        <strain evidence="3">DSM 9987</strain>
    </source>
</reference>
<accession>A0ABT5JBH5</accession>
<keyword evidence="4" id="KW-1185">Reference proteome</keyword>
<feature type="domain" description="FecR N-terminal" evidence="2">
    <location>
        <begin position="13"/>
        <end position="54"/>
    </location>
</feature>
<dbReference type="RefSeq" id="WP_272777876.1">
    <property type="nucleotide sequence ID" value="NZ_JAQQLI010000022.1"/>
</dbReference>
<sequence length="321" mass="33931">MTTDVELSSIEVEAHAWVRRLHSGAATVADARALESWCARSPTHAAAFDDASRLWRALGFAGQGLRDDERRLLRARRAGPIGRRALLGGALAASAAGLLLTRPPLSLWPSLSELAADYRTGAGEQRSIAVASDVSVQLNSRTSMSVSLGPTADVIQLIAGEASFRTGAARSKPLDVDAASGRASARAAHFDVRVTGARVCVTCLSGEHVRVAVGAATVDLAPRERVVYDAGALGRVAPVDPAVAAAWQEGVLVFEMTPLAEVIEELNRHRNGRIVLLNAEAGRAPVNARFRIDRPNDALLQIERGFGLRGHTLPGGLVLLT</sequence>
<evidence type="ECO:0000259" key="1">
    <source>
        <dbReference type="Pfam" id="PF04773"/>
    </source>
</evidence>
<feature type="domain" description="FecR protein" evidence="1">
    <location>
        <begin position="117"/>
        <end position="207"/>
    </location>
</feature>
<dbReference type="Gene3D" id="3.55.50.30">
    <property type="match status" value="1"/>
</dbReference>
<proteinExistence type="predicted"/>
<dbReference type="Gene3D" id="2.60.120.1440">
    <property type="match status" value="1"/>
</dbReference>
<name>A0ABT5JBH5_RHOTP</name>
<dbReference type="InterPro" id="IPR012373">
    <property type="entry name" value="Ferrdict_sens_TM"/>
</dbReference>
<dbReference type="Pfam" id="PF16220">
    <property type="entry name" value="DUF4880"/>
    <property type="match status" value="1"/>
</dbReference>
<gene>
    <name evidence="3" type="ORF">PQJ73_15185</name>
</gene>
<dbReference type="PANTHER" id="PTHR30273">
    <property type="entry name" value="PERIPLASMIC SIGNAL SENSOR AND SIGMA FACTOR ACTIVATOR FECR-RELATED"/>
    <property type="match status" value="1"/>
</dbReference>
<reference evidence="3" key="2">
    <citation type="submission" date="2023-02" db="EMBL/GenBank/DDBJ databases">
        <authorList>
            <person name="Rayyan A."/>
            <person name="Meyer T."/>
            <person name="Kyndt J.A."/>
        </authorList>
    </citation>
    <scope>NUCLEOTIDE SEQUENCE</scope>
    <source>
        <strain evidence="3">DSM 9987</strain>
    </source>
</reference>
<organism evidence="3 4">
    <name type="scientific">Rhodoplanes tepidamans</name>
    <name type="common">Rhodoplanes cryptolactis</name>
    <dbReference type="NCBI Taxonomy" id="200616"/>
    <lineage>
        <taxon>Bacteria</taxon>
        <taxon>Pseudomonadati</taxon>
        <taxon>Pseudomonadota</taxon>
        <taxon>Alphaproteobacteria</taxon>
        <taxon>Hyphomicrobiales</taxon>
        <taxon>Nitrobacteraceae</taxon>
        <taxon>Rhodoplanes</taxon>
    </lineage>
</organism>
<evidence type="ECO:0000313" key="3">
    <source>
        <dbReference type="EMBL" id="MDC7787035.1"/>
    </source>
</evidence>